<feature type="compositionally biased region" description="Polar residues" evidence="17">
    <location>
        <begin position="15"/>
        <end position="36"/>
    </location>
</feature>
<feature type="transmembrane region" description="Helical" evidence="18">
    <location>
        <begin position="200"/>
        <end position="220"/>
    </location>
</feature>
<keyword evidence="13 18" id="KW-0472">Membrane</keyword>
<feature type="transmembrane region" description="Helical" evidence="18">
    <location>
        <begin position="381"/>
        <end position="400"/>
    </location>
</feature>
<organism evidence="20 21">
    <name type="scientific">Metarhizium anisopliae BRIP 53293</name>
    <dbReference type="NCBI Taxonomy" id="1291518"/>
    <lineage>
        <taxon>Eukaryota</taxon>
        <taxon>Fungi</taxon>
        <taxon>Dikarya</taxon>
        <taxon>Ascomycota</taxon>
        <taxon>Pezizomycotina</taxon>
        <taxon>Sordariomycetes</taxon>
        <taxon>Hypocreomycetidae</taxon>
        <taxon>Hypocreales</taxon>
        <taxon>Clavicipitaceae</taxon>
        <taxon>Metarhizium</taxon>
    </lineage>
</organism>
<evidence type="ECO:0000256" key="8">
    <source>
        <dbReference type="ARBA" id="ARBA00022655"/>
    </source>
</evidence>
<name>A0A0D9P7B1_METAN</name>
<evidence type="ECO:0000259" key="19">
    <source>
        <dbReference type="PROSITE" id="PS50850"/>
    </source>
</evidence>
<dbReference type="Gene3D" id="3.30.1300.10">
    <property type="entry name" value="Pantoate-beta-alanine ligase, C-terminal domain"/>
    <property type="match status" value="1"/>
</dbReference>
<dbReference type="EC" id="6.3.2.1" evidence="4"/>
<dbReference type="SUPFAM" id="SSF52374">
    <property type="entry name" value="Nucleotidylyl transferase"/>
    <property type="match status" value="1"/>
</dbReference>
<feature type="transmembrane region" description="Helical" evidence="18">
    <location>
        <begin position="341"/>
        <end position="361"/>
    </location>
</feature>
<evidence type="ECO:0000256" key="1">
    <source>
        <dbReference type="ARBA" id="ARBA00004141"/>
    </source>
</evidence>
<dbReference type="FunFam" id="3.40.50.620:FF:000013">
    <property type="entry name" value="Pantothenate synthetase"/>
    <property type="match status" value="1"/>
</dbReference>
<feature type="transmembrane region" description="Helical" evidence="18">
    <location>
        <begin position="232"/>
        <end position="252"/>
    </location>
</feature>
<feature type="domain" description="Major facilitator superfamily (MFS) profile" evidence="19">
    <location>
        <begin position="77"/>
        <end position="552"/>
    </location>
</feature>
<keyword evidence="7" id="KW-0436">Ligase</keyword>
<evidence type="ECO:0000256" key="9">
    <source>
        <dbReference type="ARBA" id="ARBA00022692"/>
    </source>
</evidence>
<feature type="region of interest" description="Disordered" evidence="17">
    <location>
        <begin position="1"/>
        <end position="63"/>
    </location>
</feature>
<evidence type="ECO:0000313" key="20">
    <source>
        <dbReference type="EMBL" id="KJK82028.1"/>
    </source>
</evidence>
<feature type="transmembrane region" description="Helical" evidence="18">
    <location>
        <begin position="167"/>
        <end position="188"/>
    </location>
</feature>
<dbReference type="Pfam" id="PF02569">
    <property type="entry name" value="Pantoate_ligase"/>
    <property type="match status" value="1"/>
</dbReference>
<keyword evidence="6" id="KW-0813">Transport</keyword>
<comment type="similarity">
    <text evidence="3">Belongs to the pantothenate synthetase family.</text>
</comment>
<dbReference type="EMBL" id="KE384724">
    <property type="protein sequence ID" value="KJK82028.1"/>
    <property type="molecule type" value="Genomic_DNA"/>
</dbReference>
<feature type="transmembrane region" description="Helical" evidence="18">
    <location>
        <begin position="297"/>
        <end position="320"/>
    </location>
</feature>
<feature type="transmembrane region" description="Helical" evidence="18">
    <location>
        <begin position="532"/>
        <end position="559"/>
    </location>
</feature>
<dbReference type="PANTHER" id="PTHR23501">
    <property type="entry name" value="MAJOR FACILITATOR SUPERFAMILY"/>
    <property type="match status" value="1"/>
</dbReference>
<evidence type="ECO:0000256" key="18">
    <source>
        <dbReference type="SAM" id="Phobius"/>
    </source>
</evidence>
<feature type="transmembrane region" description="Helical" evidence="18">
    <location>
        <begin position="465"/>
        <end position="485"/>
    </location>
</feature>
<keyword evidence="12 18" id="KW-1133">Transmembrane helix</keyword>
<dbReference type="InterPro" id="IPR003721">
    <property type="entry name" value="Pantoate_ligase"/>
</dbReference>
<dbReference type="OrthoDB" id="10021397at2759"/>
<evidence type="ECO:0000256" key="15">
    <source>
        <dbReference type="ARBA" id="ARBA00032806"/>
    </source>
</evidence>
<dbReference type="UniPathway" id="UPA00028">
    <property type="reaction ID" value="UER00005"/>
</dbReference>
<dbReference type="Gene3D" id="1.20.1720.10">
    <property type="entry name" value="Multidrug resistance protein D"/>
    <property type="match status" value="1"/>
</dbReference>
<evidence type="ECO:0000256" key="14">
    <source>
        <dbReference type="ARBA" id="ARBA00029902"/>
    </source>
</evidence>
<dbReference type="HAMAP" id="MF_00158">
    <property type="entry name" value="PanC"/>
    <property type="match status" value="1"/>
</dbReference>
<dbReference type="FunFam" id="1.20.1250.20:FF:000196">
    <property type="entry name" value="MFS toxin efflux pump (AflT)"/>
    <property type="match status" value="1"/>
</dbReference>
<evidence type="ECO:0000256" key="17">
    <source>
        <dbReference type="SAM" id="MobiDB-lite"/>
    </source>
</evidence>
<dbReference type="SUPFAM" id="SSF103473">
    <property type="entry name" value="MFS general substrate transporter"/>
    <property type="match status" value="1"/>
</dbReference>
<evidence type="ECO:0000313" key="21">
    <source>
        <dbReference type="Proteomes" id="UP000054544"/>
    </source>
</evidence>
<evidence type="ECO:0000256" key="16">
    <source>
        <dbReference type="ARBA" id="ARBA00048258"/>
    </source>
</evidence>
<feature type="transmembrane region" description="Helical" evidence="18">
    <location>
        <begin position="407"/>
        <end position="425"/>
    </location>
</feature>
<comment type="catalytic activity">
    <reaction evidence="16">
        <text>(R)-pantoate + beta-alanine + ATP = (R)-pantothenate + AMP + diphosphate + H(+)</text>
        <dbReference type="Rhea" id="RHEA:10912"/>
        <dbReference type="ChEBI" id="CHEBI:15378"/>
        <dbReference type="ChEBI" id="CHEBI:15980"/>
        <dbReference type="ChEBI" id="CHEBI:29032"/>
        <dbReference type="ChEBI" id="CHEBI:30616"/>
        <dbReference type="ChEBI" id="CHEBI:33019"/>
        <dbReference type="ChEBI" id="CHEBI:57966"/>
        <dbReference type="ChEBI" id="CHEBI:456215"/>
        <dbReference type="EC" id="6.3.2.1"/>
    </reaction>
</comment>
<dbReference type="PANTHER" id="PTHR23501:SF177">
    <property type="entry name" value="MAJOR FACILITATOR SUPERFAMILY (MFS) PROFILE DOMAIN-CONTAINING PROTEIN-RELATED"/>
    <property type="match status" value="1"/>
</dbReference>
<comment type="subcellular location">
    <subcellularLocation>
        <location evidence="1">Membrane</location>
        <topology evidence="1">Multi-pass membrane protein</topology>
    </subcellularLocation>
</comment>
<dbReference type="AlphaFoldDB" id="A0A0D9P7B1"/>
<evidence type="ECO:0000256" key="10">
    <source>
        <dbReference type="ARBA" id="ARBA00022741"/>
    </source>
</evidence>
<dbReference type="InterPro" id="IPR036259">
    <property type="entry name" value="MFS_trans_sf"/>
</dbReference>
<feature type="transmembrane region" description="Helical" evidence="18">
    <location>
        <begin position="75"/>
        <end position="100"/>
    </location>
</feature>
<proteinExistence type="inferred from homology"/>
<dbReference type="CDD" id="cd00560">
    <property type="entry name" value="PanC"/>
    <property type="match status" value="1"/>
</dbReference>
<feature type="transmembrane region" description="Helical" evidence="18">
    <location>
        <begin position="273"/>
        <end position="291"/>
    </location>
</feature>
<sequence length="939" mass="100468">MTRATGLAVPKGSDRTISSASTVTGDQVSEKANYSSGGEDESRASNLQEKHDDVSSTVADDVSDDTEYPSGIKMVFIVVALVMSVFLLSLDMTIVATAIPKITDEFKGLDKVGWYGAAFFMTVGSMQSTWGKVYKYFPLKTSFLVAIFIFELGSVICGAAPSAEALIAGRAIAGVGAAGLGAGAYTIIAFSAPPKRRPAFTGILGASYGFASVIGPLLGGAFTDNVSWRWCFYINLPIGGLSALVILVFFQTPKSAVPVKATLLEKFLQMDPLGIVLMMGATVTYILAVQYGGVAHAWNSSVVIGLLVGFVAITAAWAALQYFQGERSMVPPRLARERTNWVMSAFAFIFAGGFFAAIYYIPIYFQSVHGTNPTMSGVRNLPFIVAVTISTILSGTYVSATGRYQPMLLGGGAVATVGAGLLYMLDVDSSTGAWIGYQIVAGLGWGTAFQIPMIAVQGSVSPEDLASATGMLLFFQSIGGAYLVSGSQAAFINQMVDHVLKNAPQVDLGTLVLTGATEIRHAFPADQQPLVIAGYMAGLKVVFAMCIAATGIATLIGCFTRWSKLKQGTPQIGARAAHGPRRSPSPYMWSRSLRTAVETVPSSPIRVLRAVEQVRRWRRPHTVNYRSVGLVPTMGALHEGHLALIRAAAKENHHVVVSIYVNPAQFGVQEDLSSYPVTWETDTAALAKLDRELADDGANLGRISAIFAPTTPEMYPSGFPGQAVDSKGSFVTITPVAEVLEGASRPTFFRGVATVCMKLFNIVQPERVYFGQKDVQQTVVIRRMVKDLMVPTEVVVCPTERETDGLAMASRNVYLGTRRRDVAIVLNTALRAAENAYRGGHTDRATILGAAQHVCAMMLRAQMDMKPSERAQFEVDYISLADPDSLHEVDAVDVARGAVLSGAVRMFPVEEPYEGEDLGHSGGPAVRLIDNIILQPKST</sequence>
<evidence type="ECO:0000256" key="6">
    <source>
        <dbReference type="ARBA" id="ARBA00022448"/>
    </source>
</evidence>
<evidence type="ECO:0000256" key="12">
    <source>
        <dbReference type="ARBA" id="ARBA00022989"/>
    </source>
</evidence>
<evidence type="ECO:0000256" key="7">
    <source>
        <dbReference type="ARBA" id="ARBA00022598"/>
    </source>
</evidence>
<keyword evidence="9 18" id="KW-0812">Transmembrane</keyword>
<feature type="transmembrane region" description="Helical" evidence="18">
    <location>
        <begin position="112"/>
        <end position="130"/>
    </location>
</feature>
<dbReference type="Pfam" id="PF07690">
    <property type="entry name" value="MFS_1"/>
    <property type="match status" value="1"/>
</dbReference>
<dbReference type="InterPro" id="IPR020846">
    <property type="entry name" value="MFS_dom"/>
</dbReference>
<dbReference type="InterPro" id="IPR011701">
    <property type="entry name" value="MFS"/>
</dbReference>
<accession>A0A0D9P7B1</accession>
<dbReference type="GO" id="GO:0004592">
    <property type="term" value="F:pantoate-beta-alanine ligase activity"/>
    <property type="evidence" value="ECO:0007669"/>
    <property type="project" value="UniProtKB-EC"/>
</dbReference>
<keyword evidence="11" id="KW-0067">ATP-binding</keyword>
<protein>
    <recommendedName>
        <fullName evidence="5">Pantoate--beta-alanine ligase</fullName>
        <ecNumber evidence="4">6.3.2.1</ecNumber>
    </recommendedName>
    <alternativeName>
        <fullName evidence="15">Pantoate-activating enzyme</fullName>
    </alternativeName>
    <alternativeName>
        <fullName evidence="14">Pantothenate synthetase</fullName>
    </alternativeName>
</protein>
<dbReference type="Proteomes" id="UP000054544">
    <property type="component" value="Unassembled WGS sequence"/>
</dbReference>
<dbReference type="FunFam" id="3.30.1300.10:FF:000002">
    <property type="entry name" value="Pantoate--beta-alanine ligase"/>
    <property type="match status" value="1"/>
</dbReference>
<gene>
    <name evidence="20" type="ORF">H634G_02221</name>
</gene>
<feature type="transmembrane region" description="Helical" evidence="18">
    <location>
        <begin position="431"/>
        <end position="453"/>
    </location>
</feature>
<comment type="pathway">
    <text evidence="2">Cofactor biosynthesis; (R)-pantothenate biosynthesis; (R)-pantothenate from (R)-pantoate and beta-alanine: step 1/1.</text>
</comment>
<evidence type="ECO:0000256" key="2">
    <source>
        <dbReference type="ARBA" id="ARBA00004990"/>
    </source>
</evidence>
<evidence type="ECO:0000256" key="5">
    <source>
        <dbReference type="ARBA" id="ARBA00015647"/>
    </source>
</evidence>
<dbReference type="Gene3D" id="1.20.1250.20">
    <property type="entry name" value="MFS general substrate transporter like domains"/>
    <property type="match status" value="1"/>
</dbReference>
<dbReference type="GO" id="GO:0022857">
    <property type="term" value="F:transmembrane transporter activity"/>
    <property type="evidence" value="ECO:0007669"/>
    <property type="project" value="InterPro"/>
</dbReference>
<keyword evidence="21" id="KW-1185">Reference proteome</keyword>
<dbReference type="InterPro" id="IPR042176">
    <property type="entry name" value="Pantoate_ligase_C"/>
</dbReference>
<keyword evidence="10" id="KW-0547">Nucleotide-binding</keyword>
<dbReference type="GO" id="GO:0005886">
    <property type="term" value="C:plasma membrane"/>
    <property type="evidence" value="ECO:0007669"/>
    <property type="project" value="TreeGrafter"/>
</dbReference>
<evidence type="ECO:0000256" key="3">
    <source>
        <dbReference type="ARBA" id="ARBA00009256"/>
    </source>
</evidence>
<dbReference type="Gene3D" id="3.40.50.620">
    <property type="entry name" value="HUPs"/>
    <property type="match status" value="1"/>
</dbReference>
<feature type="transmembrane region" description="Helical" evidence="18">
    <location>
        <begin position="142"/>
        <end position="161"/>
    </location>
</feature>
<dbReference type="PROSITE" id="PS50850">
    <property type="entry name" value="MFS"/>
    <property type="match status" value="1"/>
</dbReference>
<evidence type="ECO:0000256" key="13">
    <source>
        <dbReference type="ARBA" id="ARBA00023136"/>
    </source>
</evidence>
<dbReference type="NCBIfam" id="TIGR00018">
    <property type="entry name" value="panC"/>
    <property type="match status" value="1"/>
</dbReference>
<dbReference type="GO" id="GO:0005524">
    <property type="term" value="F:ATP binding"/>
    <property type="evidence" value="ECO:0007669"/>
    <property type="project" value="UniProtKB-KW"/>
</dbReference>
<dbReference type="GO" id="GO:0015940">
    <property type="term" value="P:pantothenate biosynthetic process"/>
    <property type="evidence" value="ECO:0007669"/>
    <property type="project" value="UniProtKB-UniPathway"/>
</dbReference>
<feature type="compositionally biased region" description="Basic and acidic residues" evidence="17">
    <location>
        <begin position="40"/>
        <end position="54"/>
    </location>
</feature>
<keyword evidence="8" id="KW-0566">Pantothenate biosynthesis</keyword>
<dbReference type="CDD" id="cd17502">
    <property type="entry name" value="MFS_Azr1_MDR_like"/>
    <property type="match status" value="1"/>
</dbReference>
<evidence type="ECO:0000256" key="11">
    <source>
        <dbReference type="ARBA" id="ARBA00022840"/>
    </source>
</evidence>
<dbReference type="InterPro" id="IPR014729">
    <property type="entry name" value="Rossmann-like_a/b/a_fold"/>
</dbReference>
<evidence type="ECO:0000256" key="4">
    <source>
        <dbReference type="ARBA" id="ARBA00012219"/>
    </source>
</evidence>
<reference evidence="21" key="1">
    <citation type="journal article" date="2014" name="BMC Genomics">
        <title>The genome sequence of the biocontrol fungus Metarhizium anisopliae and comparative genomics of Metarhizium species.</title>
        <authorList>
            <person name="Pattemore J.A."/>
            <person name="Hane J.K."/>
            <person name="Williams A.H."/>
            <person name="Wilson B.A."/>
            <person name="Stodart B.J."/>
            <person name="Ash G.J."/>
        </authorList>
    </citation>
    <scope>NUCLEOTIDE SEQUENCE [LARGE SCALE GENOMIC DNA]</scope>
    <source>
        <strain evidence="21">BRIP 53293</strain>
    </source>
</reference>
<dbReference type="FunFam" id="1.20.1720.10:FF:000012">
    <property type="entry name" value="MFS toxin efflux pump (AflT)"/>
    <property type="match status" value="1"/>
</dbReference>